<comment type="caution">
    <text evidence="1">The sequence shown here is derived from an EMBL/GenBank/DDBJ whole genome shotgun (WGS) entry which is preliminary data.</text>
</comment>
<evidence type="ECO:0000313" key="2">
    <source>
        <dbReference type="Proteomes" id="UP001432322"/>
    </source>
</evidence>
<feature type="non-terminal residue" evidence="1">
    <location>
        <position position="1"/>
    </location>
</feature>
<dbReference type="EMBL" id="BTSY01000006">
    <property type="protein sequence ID" value="GMT31902.1"/>
    <property type="molecule type" value="Genomic_DNA"/>
</dbReference>
<sequence length="192" mass="22479">LGMTTSDWRVLHFCEFCPEEQKVCDHQLMLTGLEDVFDLYEQKCKIQWEWRKKESGTYAIDRIRYHCVICLQRINANDHPIGVINIQIFRKATKTGKDGKICFVLHDLCLSYISMDKKAILPAVEKLLADTDNIPTINKYGMFKGSKECTLCFNLSNERIYNCSDMFCRRSYHLDCTEKDKERATLDFHGRT</sequence>
<evidence type="ECO:0000313" key="1">
    <source>
        <dbReference type="EMBL" id="GMT31902.1"/>
    </source>
</evidence>
<dbReference type="Proteomes" id="UP001432322">
    <property type="component" value="Unassembled WGS sequence"/>
</dbReference>
<proteinExistence type="predicted"/>
<name>A0AAV5WQ06_9BILA</name>
<dbReference type="AlphaFoldDB" id="A0AAV5WQ06"/>
<protein>
    <recommendedName>
        <fullName evidence="3">PHD finger motif containing protein</fullName>
    </recommendedName>
</protein>
<accession>A0AAV5WQ06</accession>
<gene>
    <name evidence="1" type="ORF">PFISCL1PPCAC_23199</name>
</gene>
<reference evidence="1" key="1">
    <citation type="submission" date="2023-10" db="EMBL/GenBank/DDBJ databases">
        <title>Genome assembly of Pristionchus species.</title>
        <authorList>
            <person name="Yoshida K."/>
            <person name="Sommer R.J."/>
        </authorList>
    </citation>
    <scope>NUCLEOTIDE SEQUENCE</scope>
    <source>
        <strain evidence="1">RS5133</strain>
    </source>
</reference>
<feature type="non-terminal residue" evidence="1">
    <location>
        <position position="192"/>
    </location>
</feature>
<organism evidence="1 2">
    <name type="scientific">Pristionchus fissidentatus</name>
    <dbReference type="NCBI Taxonomy" id="1538716"/>
    <lineage>
        <taxon>Eukaryota</taxon>
        <taxon>Metazoa</taxon>
        <taxon>Ecdysozoa</taxon>
        <taxon>Nematoda</taxon>
        <taxon>Chromadorea</taxon>
        <taxon>Rhabditida</taxon>
        <taxon>Rhabditina</taxon>
        <taxon>Diplogasteromorpha</taxon>
        <taxon>Diplogasteroidea</taxon>
        <taxon>Neodiplogasteridae</taxon>
        <taxon>Pristionchus</taxon>
    </lineage>
</organism>
<evidence type="ECO:0008006" key="3">
    <source>
        <dbReference type="Google" id="ProtNLM"/>
    </source>
</evidence>
<keyword evidence="2" id="KW-1185">Reference proteome</keyword>